<proteinExistence type="predicted"/>
<dbReference type="OrthoDB" id="501320at2"/>
<dbReference type="Gene3D" id="1.10.1760.20">
    <property type="match status" value="1"/>
</dbReference>
<feature type="transmembrane region" description="Helical" evidence="1">
    <location>
        <begin position="66"/>
        <end position="82"/>
    </location>
</feature>
<dbReference type="PIRSF" id="PIRSF037395">
    <property type="entry name" value="UCP037395_ABCper"/>
    <property type="match status" value="1"/>
</dbReference>
<dbReference type="Proteomes" id="UP000029839">
    <property type="component" value="Unassembled WGS sequence"/>
</dbReference>
<feature type="transmembrane region" description="Helical" evidence="1">
    <location>
        <begin position="6"/>
        <end position="28"/>
    </location>
</feature>
<feature type="transmembrane region" description="Helical" evidence="1">
    <location>
        <begin position="94"/>
        <end position="120"/>
    </location>
</feature>
<sequence length="293" mass="29540">MPVGGRTAAVLVLSGLAGLLAFTWPLLVQRGSALEHSVDAPLVLAGVLVAVLACVVVSVADGGVDVKAVALLGLLSAVGAVLRPLSAGTGGVELVFAVLVLGGRVLGPGFGFALGSTTILTSALLTGGVGPWMPFQMLAASWVGLGAGLLLPRVRGRAETAVLVGYGAVASLAYGLLMNLTFWPFQVGAGTGLSFVAGDPVTENLGRFLVFSAVTSLGWDVGRAVTTVLVLLALGRPLLPVLRRAATRARFVPDASRGRDTPVDATRRGPETLVHRAGTASTAPTCADTDGCG</sequence>
<keyword evidence="1" id="KW-0812">Transmembrane</keyword>
<reference evidence="2 3" key="1">
    <citation type="submission" date="2013-08" db="EMBL/GenBank/DDBJ databases">
        <title>Genome sequencing of Cellulomonas carbonis T26.</title>
        <authorList>
            <person name="Chen F."/>
            <person name="Li Y."/>
            <person name="Wang G."/>
        </authorList>
    </citation>
    <scope>NUCLEOTIDE SEQUENCE [LARGE SCALE GENOMIC DNA]</scope>
    <source>
        <strain evidence="2 3">T26</strain>
    </source>
</reference>
<dbReference type="GO" id="GO:0022857">
    <property type="term" value="F:transmembrane transporter activity"/>
    <property type="evidence" value="ECO:0007669"/>
    <property type="project" value="InterPro"/>
</dbReference>
<keyword evidence="3" id="KW-1185">Reference proteome</keyword>
<protein>
    <submittedName>
        <fullName evidence="2">ABC transporter permease</fullName>
    </submittedName>
</protein>
<dbReference type="InterPro" id="IPR017196">
    <property type="entry name" value="ECF_substrate-spec_UCP037395"/>
</dbReference>
<evidence type="ECO:0000313" key="2">
    <source>
        <dbReference type="EMBL" id="KGM09464.1"/>
    </source>
</evidence>
<evidence type="ECO:0000256" key="1">
    <source>
        <dbReference type="SAM" id="Phobius"/>
    </source>
</evidence>
<feature type="transmembrane region" description="Helical" evidence="1">
    <location>
        <begin position="40"/>
        <end position="60"/>
    </location>
</feature>
<organism evidence="2 3">
    <name type="scientific">Cellulomonas carbonis T26</name>
    <dbReference type="NCBI Taxonomy" id="947969"/>
    <lineage>
        <taxon>Bacteria</taxon>
        <taxon>Bacillati</taxon>
        <taxon>Actinomycetota</taxon>
        <taxon>Actinomycetes</taxon>
        <taxon>Micrococcales</taxon>
        <taxon>Cellulomonadaceae</taxon>
        <taxon>Cellulomonas</taxon>
    </lineage>
</organism>
<evidence type="ECO:0000313" key="3">
    <source>
        <dbReference type="Proteomes" id="UP000029839"/>
    </source>
</evidence>
<name>A0A0A0BQT1_9CELL</name>
<feature type="transmembrane region" description="Helical" evidence="1">
    <location>
        <begin position="132"/>
        <end position="151"/>
    </location>
</feature>
<dbReference type="Pfam" id="PF12822">
    <property type="entry name" value="ECF_trnsprt"/>
    <property type="match status" value="1"/>
</dbReference>
<gene>
    <name evidence="2" type="ORF">N868_02085</name>
</gene>
<dbReference type="InterPro" id="IPR024529">
    <property type="entry name" value="ECF_trnsprt_substrate-spec"/>
</dbReference>
<dbReference type="EMBL" id="AXCY01000095">
    <property type="protein sequence ID" value="KGM09464.1"/>
    <property type="molecule type" value="Genomic_DNA"/>
</dbReference>
<keyword evidence="1" id="KW-1133">Transmembrane helix</keyword>
<feature type="transmembrane region" description="Helical" evidence="1">
    <location>
        <begin position="205"/>
        <end position="234"/>
    </location>
</feature>
<feature type="transmembrane region" description="Helical" evidence="1">
    <location>
        <begin position="163"/>
        <end position="185"/>
    </location>
</feature>
<dbReference type="AlphaFoldDB" id="A0A0A0BQT1"/>
<comment type="caution">
    <text evidence="2">The sequence shown here is derived from an EMBL/GenBank/DDBJ whole genome shotgun (WGS) entry which is preliminary data.</text>
</comment>
<keyword evidence="1" id="KW-0472">Membrane</keyword>
<reference evidence="2 3" key="2">
    <citation type="journal article" date="2015" name="Stand. Genomic Sci.">
        <title>Draft genome sequence of Cellulomonas carbonis T26(T) and comparative analysis of six Cellulomonas genomes.</title>
        <authorList>
            <person name="Zhuang W."/>
            <person name="Zhang S."/>
            <person name="Xia X."/>
            <person name="Wang G."/>
        </authorList>
    </citation>
    <scope>NUCLEOTIDE SEQUENCE [LARGE SCALE GENOMIC DNA]</scope>
    <source>
        <strain evidence="2 3">T26</strain>
    </source>
</reference>
<accession>A0A0A0BQT1</accession>